<evidence type="ECO:0000256" key="15">
    <source>
        <dbReference type="ARBA" id="ARBA00022842"/>
    </source>
</evidence>
<dbReference type="GO" id="GO:0005524">
    <property type="term" value="F:ATP binding"/>
    <property type="evidence" value="ECO:0007669"/>
    <property type="project" value="UniProtKB-KW"/>
</dbReference>
<keyword evidence="7" id="KW-0690">Ribosome biogenesis</keyword>
<dbReference type="Ensembl" id="ENSPNAT00000016451.2">
    <property type="protein sequence ID" value="ENSPNAP00000029381.1"/>
    <property type="gene ID" value="ENSPNAG00000015435.2"/>
</dbReference>
<keyword evidence="14 21" id="KW-0067">ATP-binding</keyword>
<comment type="catalytic activity">
    <reaction evidence="18">
        <text>ATP + H2O = ADP + phosphate + H(+)</text>
        <dbReference type="Rhea" id="RHEA:13065"/>
        <dbReference type="ChEBI" id="CHEBI:15377"/>
        <dbReference type="ChEBI" id="CHEBI:15378"/>
        <dbReference type="ChEBI" id="CHEBI:30616"/>
        <dbReference type="ChEBI" id="CHEBI:43474"/>
        <dbReference type="ChEBI" id="CHEBI:456216"/>
    </reaction>
</comment>
<feature type="binding site" evidence="24">
    <location>
        <position position="331"/>
    </location>
    <ligand>
        <name>Mg(2+)</name>
        <dbReference type="ChEBI" id="CHEBI:18420"/>
    </ligand>
</feature>
<dbReference type="OMA" id="HPMSLDF"/>
<dbReference type="GO" id="GO:0106310">
    <property type="term" value="F:protein serine kinase activity"/>
    <property type="evidence" value="ECO:0007669"/>
    <property type="project" value="RHEA"/>
</dbReference>
<feature type="compositionally biased region" description="Acidic residues" evidence="25">
    <location>
        <begin position="498"/>
        <end position="512"/>
    </location>
</feature>
<evidence type="ECO:0000256" key="25">
    <source>
        <dbReference type="SAM" id="MobiDB-lite"/>
    </source>
</evidence>
<feature type="domain" description="RIO kinase" evidence="26">
    <location>
        <begin position="153"/>
        <end position="389"/>
    </location>
</feature>
<evidence type="ECO:0000256" key="24">
    <source>
        <dbReference type="PIRSR" id="PIRSR038147-3"/>
    </source>
</evidence>
<evidence type="ECO:0000256" key="2">
    <source>
        <dbReference type="ARBA" id="ARBA00004496"/>
    </source>
</evidence>
<dbReference type="InterPro" id="IPR011009">
    <property type="entry name" value="Kinase-like_dom_sf"/>
</dbReference>
<comment type="catalytic activity">
    <reaction evidence="17 21">
        <text>L-seryl-[protein] + ATP = O-phospho-L-seryl-[protein] + ADP + H(+)</text>
        <dbReference type="Rhea" id="RHEA:17989"/>
        <dbReference type="Rhea" id="RHEA-COMP:9863"/>
        <dbReference type="Rhea" id="RHEA-COMP:11604"/>
        <dbReference type="ChEBI" id="CHEBI:15378"/>
        <dbReference type="ChEBI" id="CHEBI:29999"/>
        <dbReference type="ChEBI" id="CHEBI:30616"/>
        <dbReference type="ChEBI" id="CHEBI:83421"/>
        <dbReference type="ChEBI" id="CHEBI:456216"/>
        <dbReference type="EC" id="2.7.11.1"/>
    </reaction>
</comment>
<evidence type="ECO:0000256" key="1">
    <source>
        <dbReference type="ARBA" id="ARBA00001946"/>
    </source>
</evidence>
<evidence type="ECO:0000256" key="11">
    <source>
        <dbReference type="ARBA" id="ARBA00022741"/>
    </source>
</evidence>
<dbReference type="FunFam" id="3.30.200.20:FF:000148">
    <property type="entry name" value="Serine/threonine-protein kinase RIO1"/>
    <property type="match status" value="1"/>
</dbReference>
<dbReference type="EC" id="2.7.11.1" evidence="4 21"/>
<dbReference type="PROSITE" id="PS01245">
    <property type="entry name" value="RIO1"/>
    <property type="match status" value="1"/>
</dbReference>
<gene>
    <name evidence="27" type="primary">RIOK1</name>
</gene>
<dbReference type="InterPro" id="IPR051272">
    <property type="entry name" value="RIO-type_Ser/Thr_kinase"/>
</dbReference>
<dbReference type="CDD" id="cd05147">
    <property type="entry name" value="RIO1_euk"/>
    <property type="match status" value="1"/>
</dbReference>
<evidence type="ECO:0000256" key="6">
    <source>
        <dbReference type="ARBA" id="ARBA00022490"/>
    </source>
</evidence>
<dbReference type="GO" id="GO:0046872">
    <property type="term" value="F:metal ion binding"/>
    <property type="evidence" value="ECO:0007669"/>
    <property type="project" value="UniProtKB-KW"/>
</dbReference>
<evidence type="ECO:0000256" key="23">
    <source>
        <dbReference type="PIRSR" id="PIRSR038147-2"/>
    </source>
</evidence>
<evidence type="ECO:0000256" key="22">
    <source>
        <dbReference type="PIRSR" id="PIRSR038147-1"/>
    </source>
</evidence>
<evidence type="ECO:0000256" key="18">
    <source>
        <dbReference type="ARBA" id="ARBA00049360"/>
    </source>
</evidence>
<comment type="subunit">
    <text evidence="20">Associates with the precursor of the 40S ribosome subunit. Interacts (via its N-terminus) with PRMT5 (via its N-terminus). Interacts with WDR77. Found in a PRMT5 complex composed of PRMT5, WDR77 and RIOK1. Interacts (via its C-terminus) with NCL; this interaction targets NCL for PRTM5 methylation.</text>
</comment>
<dbReference type="SUPFAM" id="SSF56112">
    <property type="entry name" value="Protein kinase-like (PK-like)"/>
    <property type="match status" value="1"/>
</dbReference>
<organism evidence="27 28">
    <name type="scientific">Pygocentrus nattereri</name>
    <name type="common">Red-bellied piranha</name>
    <dbReference type="NCBI Taxonomy" id="42514"/>
    <lineage>
        <taxon>Eukaryota</taxon>
        <taxon>Metazoa</taxon>
        <taxon>Chordata</taxon>
        <taxon>Craniata</taxon>
        <taxon>Vertebrata</taxon>
        <taxon>Euteleostomi</taxon>
        <taxon>Actinopterygii</taxon>
        <taxon>Neopterygii</taxon>
        <taxon>Teleostei</taxon>
        <taxon>Ostariophysi</taxon>
        <taxon>Characiformes</taxon>
        <taxon>Characoidei</taxon>
        <taxon>Pygocentrus</taxon>
    </lineage>
</organism>
<evidence type="ECO:0000256" key="7">
    <source>
        <dbReference type="ARBA" id="ARBA00022517"/>
    </source>
</evidence>
<dbReference type="InterPro" id="IPR018934">
    <property type="entry name" value="RIO_dom"/>
</dbReference>
<feature type="compositionally biased region" description="Basic and acidic residues" evidence="25">
    <location>
        <begin position="513"/>
        <end position="538"/>
    </location>
</feature>
<evidence type="ECO:0000256" key="19">
    <source>
        <dbReference type="ARBA" id="ARBA00057025"/>
    </source>
</evidence>
<reference evidence="27 28" key="1">
    <citation type="submission" date="2020-10" db="EMBL/GenBank/DDBJ databases">
        <title>Pygocentrus nattereri (red-bellied piranha) genome, fPygNat1, primary haplotype.</title>
        <authorList>
            <person name="Myers G."/>
            <person name="Meyer A."/>
            <person name="Karagic N."/>
            <person name="Pippel M."/>
            <person name="Winkler S."/>
            <person name="Tracey A."/>
            <person name="Wood J."/>
            <person name="Formenti G."/>
            <person name="Howe K."/>
            <person name="Fedrigo O."/>
            <person name="Jarvis E.D."/>
        </authorList>
    </citation>
    <scope>NUCLEOTIDE SEQUENCE [LARGE SCALE GENOMIC DNA]</scope>
</reference>
<dbReference type="PIRSF" id="PIRSF038147">
    <property type="entry name" value="Ser/Thr_PK_RIO1"/>
    <property type="match status" value="1"/>
</dbReference>
<keyword evidence="6" id="KW-0963">Cytoplasm</keyword>
<feature type="compositionally biased region" description="Basic residues" evidence="25">
    <location>
        <begin position="539"/>
        <end position="563"/>
    </location>
</feature>
<evidence type="ECO:0000256" key="5">
    <source>
        <dbReference type="ARBA" id="ARBA00016038"/>
    </source>
</evidence>
<keyword evidence="15" id="KW-0460">Magnesium</keyword>
<dbReference type="InterPro" id="IPR017407">
    <property type="entry name" value="Ser/Thr_kinase_Rio1"/>
</dbReference>
<evidence type="ECO:0000256" key="17">
    <source>
        <dbReference type="ARBA" id="ARBA00048679"/>
    </source>
</evidence>
<feature type="compositionally biased region" description="Polar residues" evidence="25">
    <location>
        <begin position="90"/>
        <end position="101"/>
    </location>
</feature>
<keyword evidence="12 21" id="KW-0418">Kinase</keyword>
<reference evidence="27" key="2">
    <citation type="submission" date="2025-08" db="UniProtKB">
        <authorList>
            <consortium name="Ensembl"/>
        </authorList>
    </citation>
    <scope>IDENTIFICATION</scope>
</reference>
<keyword evidence="9 21" id="KW-0808">Transferase</keyword>
<keyword evidence="13" id="KW-0378">Hydrolase</keyword>
<evidence type="ECO:0000256" key="3">
    <source>
        <dbReference type="ARBA" id="ARBA00009196"/>
    </source>
</evidence>
<comment type="catalytic activity">
    <reaction evidence="16 21">
        <text>L-threonyl-[protein] + ATP = O-phospho-L-threonyl-[protein] + ADP + H(+)</text>
        <dbReference type="Rhea" id="RHEA:46608"/>
        <dbReference type="Rhea" id="RHEA-COMP:11060"/>
        <dbReference type="Rhea" id="RHEA-COMP:11605"/>
        <dbReference type="ChEBI" id="CHEBI:15378"/>
        <dbReference type="ChEBI" id="CHEBI:30013"/>
        <dbReference type="ChEBI" id="CHEBI:30616"/>
        <dbReference type="ChEBI" id="CHEBI:61977"/>
        <dbReference type="ChEBI" id="CHEBI:456216"/>
        <dbReference type="EC" id="2.7.11.1"/>
    </reaction>
</comment>
<accession>A0A3B4E228</accession>
<evidence type="ECO:0000256" key="12">
    <source>
        <dbReference type="ARBA" id="ARBA00022777"/>
    </source>
</evidence>
<feature type="binding site" evidence="24">
    <location>
        <position position="343"/>
    </location>
    <ligand>
        <name>Mg(2+)</name>
        <dbReference type="ChEBI" id="CHEBI:18420"/>
    </ligand>
</feature>
<dbReference type="SMART" id="SM00090">
    <property type="entry name" value="RIO"/>
    <property type="match status" value="1"/>
</dbReference>
<evidence type="ECO:0000256" key="20">
    <source>
        <dbReference type="ARBA" id="ARBA00063876"/>
    </source>
</evidence>
<dbReference type="InterPro" id="IPR018935">
    <property type="entry name" value="RIO_kinase_CS"/>
</dbReference>
<keyword evidence="10" id="KW-0479">Metal-binding</keyword>
<keyword evidence="28" id="KW-1185">Reference proteome</keyword>
<evidence type="ECO:0000256" key="10">
    <source>
        <dbReference type="ARBA" id="ARBA00022723"/>
    </source>
</evidence>
<keyword evidence="11 21" id="KW-0547">Nucleotide-binding</keyword>
<dbReference type="OrthoDB" id="205248at2759"/>
<dbReference type="STRING" id="42514.ENSPNAP00000029381"/>
<evidence type="ECO:0000259" key="26">
    <source>
        <dbReference type="SMART" id="SM00090"/>
    </source>
</evidence>
<dbReference type="Gene3D" id="1.10.510.10">
    <property type="entry name" value="Transferase(Phosphotransferase) domain 1"/>
    <property type="match status" value="1"/>
</dbReference>
<feature type="binding site" evidence="23">
    <location>
        <position position="280"/>
    </location>
    <ligand>
        <name>ATP</name>
        <dbReference type="ChEBI" id="CHEBI:30616"/>
    </ligand>
</feature>
<feature type="binding site" evidence="23">
    <location>
        <position position="210"/>
    </location>
    <ligand>
        <name>ATP</name>
        <dbReference type="ChEBI" id="CHEBI:30616"/>
    </ligand>
</feature>
<feature type="active site" description="Proton acceptor" evidence="22">
    <location>
        <position position="326"/>
    </location>
</feature>
<dbReference type="Proteomes" id="UP001501920">
    <property type="component" value="Chromosome 19"/>
</dbReference>
<name>A0A3B4E228_PYGNA</name>
<comment type="function">
    <text evidence="19">Involved in the final steps of cytoplasmic maturation of the 40S ribosomal subunit. Involved in processing of 18S-E pre-rRNA to the mature 18S rRNA. Required for the recycling of NOB1 and PNO1 from the late 40S precursor. The association with the very late 40S subunit intermediate may involve a translation-like checkpoint point cycle preceeding the binding to the 60S ribosomal subunit. Despite the protein kinase domain is proposed to act predominantly as an ATPase. The catalytic activity regulates its dynamic association with the 40S subunit. In addition to its role in ribosomal biogenesis acts as an adapter protein by recruiting NCL/nucleolin the to PRMT5 complex for its symmetrical methylation.</text>
</comment>
<dbReference type="CTD" id="83732"/>
<dbReference type="GO" id="GO:0042254">
    <property type="term" value="P:ribosome biogenesis"/>
    <property type="evidence" value="ECO:0007669"/>
    <property type="project" value="UniProtKB-KW"/>
</dbReference>
<evidence type="ECO:0000313" key="27">
    <source>
        <dbReference type="Ensembl" id="ENSPNAP00000029381.1"/>
    </source>
</evidence>
<dbReference type="AlphaFoldDB" id="A0A3B4E228"/>
<dbReference type="GO" id="GO:0016887">
    <property type="term" value="F:ATP hydrolysis activity"/>
    <property type="evidence" value="ECO:0007669"/>
    <property type="project" value="RHEA"/>
</dbReference>
<feature type="region of interest" description="Disordered" evidence="25">
    <location>
        <begin position="486"/>
        <end position="563"/>
    </location>
</feature>
<feature type="region of interest" description="Disordered" evidence="25">
    <location>
        <begin position="1"/>
        <end position="110"/>
    </location>
</feature>
<feature type="compositionally biased region" description="Acidic residues" evidence="25">
    <location>
        <begin position="56"/>
        <end position="75"/>
    </location>
</feature>
<evidence type="ECO:0000313" key="28">
    <source>
        <dbReference type="Proteomes" id="UP001501920"/>
    </source>
</evidence>
<feature type="compositionally biased region" description="Polar residues" evidence="25">
    <location>
        <begin position="25"/>
        <end position="35"/>
    </location>
</feature>
<evidence type="ECO:0000256" key="16">
    <source>
        <dbReference type="ARBA" id="ARBA00047899"/>
    </source>
</evidence>
<protein>
    <recommendedName>
        <fullName evidence="5 21">Serine/threonine-protein kinase RIO1</fullName>
        <ecNumber evidence="4 21">2.7.11.1</ecNumber>
    </recommendedName>
</protein>
<feature type="active site" description="4-aspartylphosphate intermediate" evidence="22">
    <location>
        <position position="343"/>
    </location>
</feature>
<dbReference type="RefSeq" id="XP_017580734.1">
    <property type="nucleotide sequence ID" value="XM_017725245.2"/>
</dbReference>
<comment type="subcellular location">
    <subcellularLocation>
        <location evidence="2">Cytoplasm</location>
    </subcellularLocation>
</comment>
<evidence type="ECO:0000256" key="8">
    <source>
        <dbReference type="ARBA" id="ARBA00022527"/>
    </source>
</evidence>
<comment type="cofactor">
    <cofactor evidence="1 24">
        <name>Mg(2+)</name>
        <dbReference type="ChEBI" id="CHEBI:18420"/>
    </cofactor>
</comment>
<dbReference type="Gene3D" id="3.30.200.20">
    <property type="entry name" value="Phosphorylase Kinase, domain 1"/>
    <property type="match status" value="1"/>
</dbReference>
<dbReference type="Pfam" id="PF01163">
    <property type="entry name" value="RIO1"/>
    <property type="match status" value="1"/>
</dbReference>
<dbReference type="FunFam" id="1.10.510.10:FF:000232">
    <property type="entry name" value="Serine/threonine-protein kinase RIO1"/>
    <property type="match status" value="1"/>
</dbReference>
<feature type="binding site" evidence="23">
    <location>
        <position position="282"/>
    </location>
    <ligand>
        <name>ATP</name>
        <dbReference type="ChEBI" id="CHEBI:30616"/>
    </ligand>
</feature>
<proteinExistence type="inferred from homology"/>
<dbReference type="InterPro" id="IPR000687">
    <property type="entry name" value="RIO_kinase"/>
</dbReference>
<comment type="similarity">
    <text evidence="3 21">Belongs to the protein kinase superfamily. RIO-type Ser/Thr kinase family.</text>
</comment>
<keyword evidence="8 21" id="KW-0723">Serine/threonine-protein kinase</keyword>
<evidence type="ECO:0000256" key="9">
    <source>
        <dbReference type="ARBA" id="ARBA00022679"/>
    </source>
</evidence>
<dbReference type="GeneTree" id="ENSGT00940000157075"/>
<dbReference type="GO" id="GO:0004674">
    <property type="term" value="F:protein serine/threonine kinase activity"/>
    <property type="evidence" value="ECO:0007669"/>
    <property type="project" value="UniProtKB-KW"/>
</dbReference>
<evidence type="ECO:0000256" key="13">
    <source>
        <dbReference type="ARBA" id="ARBA00022801"/>
    </source>
</evidence>
<sequence>MDRRGCAVMPQVVPGQFDDAESGSDSEVSHNTGQPPTLEPKLSGVNLQPLSLEPVQPDEDDEEDDEEDVDDDWDWTESAGDFTKRYTAMRTGNSRQANRQNSKSDKMSVPSDKALMKFEHKINLDKLNYADSVINRVTVMQKQREADKYRVKDKSDRATVEQVLDPRTRMILFKMLSRGVISEINGCISTGKEANVYHATTAKGESRAIKIYKTSILLFKDRDKYVSGEFRFRHGYCKGNPRKMVRTWAEKEMRNLSRLKAAGIPSPEPIMLRSHVLVMGFIGKDDMPAPLLKNAALSESKARELYLQVIQNMRLMYQDARLVHADLSEFNMLYHNGDAYIIDVSQSVEHDHPHALEFLRKDCSNINDFFQKHNVAVMTVRELFEFVTDPSITSDNINQYLEKAMEIASARTAEERTNQDKVDEEVFKKAYIPRTLNEVSHYERDVDTMMKKEQGSSENVQNDCVLYQTVMGLKKDLSGVQTVPSLLEGCTEDGSSSNDEDEEEEEDSEAEDREERDQDKTQPLDKKERKKLAKEAQREKRKNKVPKHVKKRKEKVSKMKKGR</sequence>
<evidence type="ECO:0000256" key="14">
    <source>
        <dbReference type="ARBA" id="ARBA00022840"/>
    </source>
</evidence>
<dbReference type="GeneID" id="108444219"/>
<dbReference type="GO" id="GO:0005737">
    <property type="term" value="C:cytoplasm"/>
    <property type="evidence" value="ECO:0007669"/>
    <property type="project" value="UniProtKB-SubCell"/>
</dbReference>
<evidence type="ECO:0000256" key="21">
    <source>
        <dbReference type="PIRNR" id="PIRNR038147"/>
    </source>
</evidence>
<reference evidence="27" key="3">
    <citation type="submission" date="2025-09" db="UniProtKB">
        <authorList>
            <consortium name="Ensembl"/>
        </authorList>
    </citation>
    <scope>IDENTIFICATION</scope>
</reference>
<dbReference type="PANTHER" id="PTHR45723">
    <property type="entry name" value="SERINE/THREONINE-PROTEIN KINASE RIO1"/>
    <property type="match status" value="1"/>
</dbReference>
<evidence type="ECO:0000256" key="4">
    <source>
        <dbReference type="ARBA" id="ARBA00012513"/>
    </source>
</evidence>